<proteinExistence type="predicted"/>
<reference evidence="2" key="1">
    <citation type="submission" date="2021-03" db="EMBL/GenBank/DDBJ databases">
        <title>Molecular epidemiology and mechanisms of colistin and carbapenem resistance in Enterobacteriaceae from clinical isolates, the environment and porcine samples in Pretoria, South Africa.</title>
        <authorList>
            <person name="Bogoshi D."/>
            <person name="Mbelle N.M."/>
            <person name="Naidoo V."/>
            <person name="Osei Sekyere J."/>
        </authorList>
    </citation>
    <scope>NUCLEOTIDE SEQUENCE</scope>
    <source>
        <strain evidence="2">C052</strain>
    </source>
</reference>
<dbReference type="InterPro" id="IPR025743">
    <property type="entry name" value="TssM1_N"/>
</dbReference>
<name>A0A939SM42_PRORE</name>
<accession>A0A939SM42</accession>
<evidence type="ECO:0000259" key="1">
    <source>
        <dbReference type="Pfam" id="PF14331"/>
    </source>
</evidence>
<dbReference type="Pfam" id="PF14331">
    <property type="entry name" value="IcmF-related_N"/>
    <property type="match status" value="1"/>
</dbReference>
<evidence type="ECO:0000313" key="2">
    <source>
        <dbReference type="EMBL" id="MBO1916781.1"/>
    </source>
</evidence>
<protein>
    <recommendedName>
        <fullName evidence="1">Type VI secretion system component TssM1 N-terminal domain-containing protein</fullName>
    </recommendedName>
</protein>
<dbReference type="AlphaFoldDB" id="A0A939SM42"/>
<dbReference type="Proteomes" id="UP000664477">
    <property type="component" value="Unassembled WGS sequence"/>
</dbReference>
<comment type="caution">
    <text evidence="2">The sequence shown here is derived from an EMBL/GenBank/DDBJ whole genome shotgun (WGS) entry which is preliminary data.</text>
</comment>
<organism evidence="2 3">
    <name type="scientific">Providencia rettgeri</name>
    <dbReference type="NCBI Taxonomy" id="587"/>
    <lineage>
        <taxon>Bacteria</taxon>
        <taxon>Pseudomonadati</taxon>
        <taxon>Pseudomonadota</taxon>
        <taxon>Gammaproteobacteria</taxon>
        <taxon>Enterobacterales</taxon>
        <taxon>Morganellaceae</taxon>
        <taxon>Providencia</taxon>
    </lineage>
</organism>
<feature type="domain" description="Type VI secretion system component TssM1 N-terminal" evidence="1">
    <location>
        <begin position="3"/>
        <end position="61"/>
    </location>
</feature>
<evidence type="ECO:0000313" key="3">
    <source>
        <dbReference type="Proteomes" id="UP000664477"/>
    </source>
</evidence>
<sequence>MIADLQMRIEEIRMTFNSQLPLYIVLTKLDLLRGFDSMYQSLMRNNVTKYWVFLSTLNLKKRRRV</sequence>
<gene>
    <name evidence="2" type="ORF">J4727_20545</name>
</gene>
<dbReference type="EMBL" id="JAGETQ010000269">
    <property type="protein sequence ID" value="MBO1916781.1"/>
    <property type="molecule type" value="Genomic_DNA"/>
</dbReference>